<evidence type="ECO:0000256" key="9">
    <source>
        <dbReference type="ARBA" id="ARBA00031306"/>
    </source>
</evidence>
<name>A0A1M5JM66_9GAMM</name>
<sequence length="362" mass="39203">MRSLFTPRTLLRHSFMAMGTDVQMTLAPRRRHQIRQARAALAEVQQLVLEFGHDGWAWGSGELGQFNRRLATGSAAPVPSALRPIFDRAWQLHRATRGLYEPRIASLVHLWGFDDQARRRSQPPGADEIALRLQALQSAPDYRADAAEYGPAPGVGWDLGGIAKGYIVDQALALLAQRGFGDATVDAGGNVAARGRRHDRAWLIGIRAPLDGTEGDDEPTRLIAALSVRDEAVNTHGDDQRYFVHQGQRYAHLLNPETGEPAQGLRSLTVVHNDGMLAEAGGAALYVAGARDWPVLAASLGIDQVLAVESSGRIVATPKLLERLRLQPGVTIDALDITSLTSGIGSRVAMPQRAEAVQTHQS</sequence>
<dbReference type="PIRSF" id="PIRSF006268">
    <property type="entry name" value="ApbE"/>
    <property type="match status" value="1"/>
</dbReference>
<keyword evidence="5 11" id="KW-0808">Transferase</keyword>
<dbReference type="GO" id="GO:0016740">
    <property type="term" value="F:transferase activity"/>
    <property type="evidence" value="ECO:0007669"/>
    <property type="project" value="UniProtKB-UniRule"/>
</dbReference>
<feature type="binding site" evidence="12">
    <location>
        <position position="161"/>
    </location>
    <ligand>
        <name>Mg(2+)</name>
        <dbReference type="ChEBI" id="CHEBI:18420"/>
    </ligand>
</feature>
<dbReference type="PANTHER" id="PTHR30040">
    <property type="entry name" value="THIAMINE BIOSYNTHESIS LIPOPROTEIN APBE"/>
    <property type="match status" value="1"/>
</dbReference>
<keyword evidence="4 11" id="KW-0285">Flavoprotein</keyword>
<dbReference type="EMBL" id="FQWZ01000001">
    <property type="protein sequence ID" value="SHG41666.1"/>
    <property type="molecule type" value="Genomic_DNA"/>
</dbReference>
<comment type="cofactor">
    <cofactor evidence="12">
        <name>Mg(2+)</name>
        <dbReference type="ChEBI" id="CHEBI:18420"/>
    </cofactor>
    <cofactor evidence="12">
        <name>Mn(2+)</name>
        <dbReference type="ChEBI" id="CHEBI:29035"/>
    </cofactor>
    <text evidence="12">Magnesium. Can also use manganese.</text>
</comment>
<dbReference type="EC" id="2.7.1.180" evidence="2 11"/>
<dbReference type="RefSeq" id="WP_072892628.1">
    <property type="nucleotide sequence ID" value="NZ_FQWZ01000001.1"/>
</dbReference>
<dbReference type="Gene3D" id="3.10.520.10">
    <property type="entry name" value="ApbE-like domains"/>
    <property type="match status" value="1"/>
</dbReference>
<comment type="catalytic activity">
    <reaction evidence="10 11">
        <text>L-threonyl-[protein] + FAD = FMN-L-threonyl-[protein] + AMP + H(+)</text>
        <dbReference type="Rhea" id="RHEA:36847"/>
        <dbReference type="Rhea" id="RHEA-COMP:11060"/>
        <dbReference type="Rhea" id="RHEA-COMP:11061"/>
        <dbReference type="ChEBI" id="CHEBI:15378"/>
        <dbReference type="ChEBI" id="CHEBI:30013"/>
        <dbReference type="ChEBI" id="CHEBI:57692"/>
        <dbReference type="ChEBI" id="CHEBI:74257"/>
        <dbReference type="ChEBI" id="CHEBI:456215"/>
        <dbReference type="EC" id="2.7.1.180"/>
    </reaction>
</comment>
<comment type="similarity">
    <text evidence="1 11">Belongs to the ApbE family.</text>
</comment>
<dbReference type="STRING" id="490188.SAMN04488068_0078"/>
<protein>
    <recommendedName>
        <fullName evidence="3 11">FAD:protein FMN transferase</fullName>
        <ecNumber evidence="2 11">2.7.1.180</ecNumber>
    </recommendedName>
    <alternativeName>
        <fullName evidence="9 11">Flavin transferase</fullName>
    </alternativeName>
</protein>
<evidence type="ECO:0000256" key="11">
    <source>
        <dbReference type="PIRNR" id="PIRNR006268"/>
    </source>
</evidence>
<evidence type="ECO:0000256" key="4">
    <source>
        <dbReference type="ARBA" id="ARBA00022630"/>
    </source>
</evidence>
<evidence type="ECO:0000256" key="8">
    <source>
        <dbReference type="ARBA" id="ARBA00022842"/>
    </source>
</evidence>
<dbReference type="GO" id="GO:0046872">
    <property type="term" value="F:metal ion binding"/>
    <property type="evidence" value="ECO:0007669"/>
    <property type="project" value="UniProtKB-UniRule"/>
</dbReference>
<evidence type="ECO:0000313" key="13">
    <source>
        <dbReference type="EMBL" id="SHG41666.1"/>
    </source>
</evidence>
<dbReference type="AlphaFoldDB" id="A0A1M5JM66"/>
<evidence type="ECO:0000256" key="6">
    <source>
        <dbReference type="ARBA" id="ARBA00022723"/>
    </source>
</evidence>
<evidence type="ECO:0000256" key="1">
    <source>
        <dbReference type="ARBA" id="ARBA00008282"/>
    </source>
</evidence>
<dbReference type="InterPro" id="IPR003374">
    <property type="entry name" value="ApbE-like_sf"/>
</dbReference>
<evidence type="ECO:0000256" key="7">
    <source>
        <dbReference type="ARBA" id="ARBA00022827"/>
    </source>
</evidence>
<dbReference type="Proteomes" id="UP000199758">
    <property type="component" value="Unassembled WGS sequence"/>
</dbReference>
<proteinExistence type="inferred from homology"/>
<evidence type="ECO:0000256" key="5">
    <source>
        <dbReference type="ARBA" id="ARBA00022679"/>
    </source>
</evidence>
<evidence type="ECO:0000256" key="12">
    <source>
        <dbReference type="PIRSR" id="PIRSR006268-2"/>
    </source>
</evidence>
<keyword evidence="13" id="KW-0449">Lipoprotein</keyword>
<dbReference type="InterPro" id="IPR024932">
    <property type="entry name" value="ApbE"/>
</dbReference>
<keyword evidence="6 11" id="KW-0479">Metal-binding</keyword>
<dbReference type="SUPFAM" id="SSF143631">
    <property type="entry name" value="ApbE-like"/>
    <property type="match status" value="1"/>
</dbReference>
<keyword evidence="8 11" id="KW-0460">Magnesium</keyword>
<evidence type="ECO:0000256" key="2">
    <source>
        <dbReference type="ARBA" id="ARBA00011955"/>
    </source>
</evidence>
<accession>A0A1M5JM66</accession>
<evidence type="ECO:0000313" key="14">
    <source>
        <dbReference type="Proteomes" id="UP000199758"/>
    </source>
</evidence>
<organism evidence="13 14">
    <name type="scientific">Hydrocarboniphaga daqingensis</name>
    <dbReference type="NCBI Taxonomy" id="490188"/>
    <lineage>
        <taxon>Bacteria</taxon>
        <taxon>Pseudomonadati</taxon>
        <taxon>Pseudomonadota</taxon>
        <taxon>Gammaproteobacteria</taxon>
        <taxon>Nevskiales</taxon>
        <taxon>Nevskiaceae</taxon>
        <taxon>Hydrocarboniphaga</taxon>
    </lineage>
</organism>
<dbReference type="Pfam" id="PF02424">
    <property type="entry name" value="ApbE"/>
    <property type="match status" value="1"/>
</dbReference>
<keyword evidence="7 11" id="KW-0274">FAD</keyword>
<gene>
    <name evidence="13" type="ORF">SAMN04488068_0078</name>
</gene>
<evidence type="ECO:0000256" key="3">
    <source>
        <dbReference type="ARBA" id="ARBA00016337"/>
    </source>
</evidence>
<dbReference type="PANTHER" id="PTHR30040:SF2">
    <property type="entry name" value="FAD:PROTEIN FMN TRANSFERASE"/>
    <property type="match status" value="1"/>
</dbReference>
<keyword evidence="14" id="KW-1185">Reference proteome</keyword>
<evidence type="ECO:0000256" key="10">
    <source>
        <dbReference type="ARBA" id="ARBA00048540"/>
    </source>
</evidence>
<reference evidence="13 14" key="1">
    <citation type="submission" date="2016-11" db="EMBL/GenBank/DDBJ databases">
        <authorList>
            <person name="Jaros S."/>
            <person name="Januszkiewicz K."/>
            <person name="Wedrychowicz H."/>
        </authorList>
    </citation>
    <scope>NUCLEOTIDE SEQUENCE [LARGE SCALE GENOMIC DNA]</scope>
    <source>
        <strain evidence="13 14">CGMCC 1.7049</strain>
    </source>
</reference>